<keyword evidence="2" id="KW-0472">Membrane</keyword>
<evidence type="ECO:0000256" key="1">
    <source>
        <dbReference type="SAM" id="MobiDB-lite"/>
    </source>
</evidence>
<dbReference type="EMBL" id="QEOP01000001">
    <property type="protein sequence ID" value="PVZ95168.1"/>
    <property type="molecule type" value="Genomic_DNA"/>
</dbReference>
<evidence type="ECO:0000313" key="4">
    <source>
        <dbReference type="Proteomes" id="UP000244893"/>
    </source>
</evidence>
<organism evidence="3 4">
    <name type="scientific">Amnibacterium flavum</name>
    <dbReference type="NCBI Taxonomy" id="2173173"/>
    <lineage>
        <taxon>Bacteria</taxon>
        <taxon>Bacillati</taxon>
        <taxon>Actinomycetota</taxon>
        <taxon>Actinomycetes</taxon>
        <taxon>Micrococcales</taxon>
        <taxon>Microbacteriaceae</taxon>
        <taxon>Amnibacterium</taxon>
    </lineage>
</organism>
<dbReference type="RefSeq" id="WP_116754906.1">
    <property type="nucleotide sequence ID" value="NZ_JBHUEX010000001.1"/>
</dbReference>
<feature type="region of interest" description="Disordered" evidence="1">
    <location>
        <begin position="1"/>
        <end position="64"/>
    </location>
</feature>
<dbReference type="Proteomes" id="UP000244893">
    <property type="component" value="Unassembled WGS sequence"/>
</dbReference>
<comment type="caution">
    <text evidence="3">The sequence shown here is derived from an EMBL/GenBank/DDBJ whole genome shotgun (WGS) entry which is preliminary data.</text>
</comment>
<gene>
    <name evidence="3" type="ORF">DDQ50_01160</name>
</gene>
<accession>A0A2V1HRJ7</accession>
<keyword evidence="4" id="KW-1185">Reference proteome</keyword>
<sequence length="123" mass="12904">MATMPGSTESEHNTDPEHDAESGHDSASQYAGSEDDGASEPAADRFGPVSASPPARGAGDLPITRPIDIIPVGEASVRRRRQDGHGRRTTYVPGSRLAVFLAIAVGLLGLALVLLVLLVFFLE</sequence>
<evidence type="ECO:0000313" key="3">
    <source>
        <dbReference type="EMBL" id="PVZ95168.1"/>
    </source>
</evidence>
<keyword evidence="2" id="KW-0812">Transmembrane</keyword>
<evidence type="ECO:0000256" key="2">
    <source>
        <dbReference type="SAM" id="Phobius"/>
    </source>
</evidence>
<protein>
    <submittedName>
        <fullName evidence="3">Uncharacterized protein</fullName>
    </submittedName>
</protein>
<reference evidence="3 4" key="1">
    <citation type="submission" date="2018-05" db="EMBL/GenBank/DDBJ databases">
        <title>Amnibacterium sp. M8JJ-5, whole genome shotgun sequence.</title>
        <authorList>
            <person name="Tuo L."/>
        </authorList>
    </citation>
    <scope>NUCLEOTIDE SEQUENCE [LARGE SCALE GENOMIC DNA]</scope>
    <source>
        <strain evidence="3 4">M8JJ-5</strain>
    </source>
</reference>
<name>A0A2V1HRJ7_9MICO</name>
<keyword evidence="2" id="KW-1133">Transmembrane helix</keyword>
<feature type="compositionally biased region" description="Basic and acidic residues" evidence="1">
    <location>
        <begin position="9"/>
        <end position="24"/>
    </location>
</feature>
<proteinExistence type="predicted"/>
<dbReference type="AlphaFoldDB" id="A0A2V1HRJ7"/>
<feature type="transmembrane region" description="Helical" evidence="2">
    <location>
        <begin position="97"/>
        <end position="122"/>
    </location>
</feature>